<comment type="caution">
    <text evidence="1">The sequence shown here is derived from an EMBL/GenBank/DDBJ whole genome shotgun (WGS) entry which is preliminary data.</text>
</comment>
<dbReference type="Proteomes" id="UP001500282">
    <property type="component" value="Unassembled WGS sequence"/>
</dbReference>
<name>A0ABP4HQN9_9ACTN</name>
<proteinExistence type="predicted"/>
<organism evidence="1 2">
    <name type="scientific">Streptomyces javensis</name>
    <dbReference type="NCBI Taxonomy" id="114698"/>
    <lineage>
        <taxon>Bacteria</taxon>
        <taxon>Bacillati</taxon>
        <taxon>Actinomycetota</taxon>
        <taxon>Actinomycetes</taxon>
        <taxon>Kitasatosporales</taxon>
        <taxon>Streptomycetaceae</taxon>
        <taxon>Streptomyces</taxon>
        <taxon>Streptomyces violaceusniger group</taxon>
    </lineage>
</organism>
<keyword evidence="2" id="KW-1185">Reference proteome</keyword>
<sequence>MSVSELRTSGIAALGCAEYDHSARRGGFIGNIDADHTIDAGHAARVEGEYRRSAEPTAFESLDSPGSIAATGFTREEHLAVDTFLGFAAECNPGRTAV</sequence>
<gene>
    <name evidence="1" type="ORF">GCM10009579_46540</name>
</gene>
<accession>A0ABP4HQN9</accession>
<reference evidence="2" key="1">
    <citation type="journal article" date="2019" name="Int. J. Syst. Evol. Microbiol.">
        <title>The Global Catalogue of Microorganisms (GCM) 10K type strain sequencing project: providing services to taxonomists for standard genome sequencing and annotation.</title>
        <authorList>
            <consortium name="The Broad Institute Genomics Platform"/>
            <consortium name="The Broad Institute Genome Sequencing Center for Infectious Disease"/>
            <person name="Wu L."/>
            <person name="Ma J."/>
        </authorList>
    </citation>
    <scope>NUCLEOTIDE SEQUENCE [LARGE SCALE GENOMIC DNA]</scope>
    <source>
        <strain evidence="2">JCM 11448</strain>
    </source>
</reference>
<protein>
    <submittedName>
        <fullName evidence="1">Uncharacterized protein</fullName>
    </submittedName>
</protein>
<evidence type="ECO:0000313" key="2">
    <source>
        <dbReference type="Proteomes" id="UP001500282"/>
    </source>
</evidence>
<dbReference type="EMBL" id="BAAAIH010000026">
    <property type="protein sequence ID" value="GAA1280997.1"/>
    <property type="molecule type" value="Genomic_DNA"/>
</dbReference>
<evidence type="ECO:0000313" key="1">
    <source>
        <dbReference type="EMBL" id="GAA1280997.1"/>
    </source>
</evidence>